<reference evidence="6 7" key="1">
    <citation type="submission" date="2015-10" db="EMBL/GenBank/DDBJ databases">
        <title>Metagenome-Assembled Genomes uncover a global brackish microbiome.</title>
        <authorList>
            <person name="Hugerth L.W."/>
            <person name="Larsson J."/>
            <person name="Alneberg J."/>
            <person name="Lindh M.V."/>
            <person name="Legrand C."/>
            <person name="Pinhassi J."/>
            <person name="Andersson A.F."/>
        </authorList>
    </citation>
    <scope>NUCLEOTIDE SEQUENCE [LARGE SCALE GENOMIC DNA]</scope>
    <source>
        <strain evidence="6">BACL22 MAG-120619-bin3</strain>
    </source>
</reference>
<accession>A0A0R2SVF9</accession>
<evidence type="ECO:0000256" key="4">
    <source>
        <dbReference type="ARBA" id="ARBA00022729"/>
    </source>
</evidence>
<dbReference type="Pfam" id="PF01297">
    <property type="entry name" value="ZnuA"/>
    <property type="match status" value="1"/>
</dbReference>
<evidence type="ECO:0000256" key="5">
    <source>
        <dbReference type="ARBA" id="ARBA00022906"/>
    </source>
</evidence>
<comment type="similarity">
    <text evidence="1">Belongs to the bacterial solute-binding protein 9 family.</text>
</comment>
<dbReference type="EMBL" id="LICD01000292">
    <property type="protein sequence ID" value="KRO78750.1"/>
    <property type="molecule type" value="Genomic_DNA"/>
</dbReference>
<organism evidence="6 7">
    <name type="scientific">OM182 bacterium BACL3 MAG-120619-bin3</name>
    <dbReference type="NCBI Taxonomy" id="1655593"/>
    <lineage>
        <taxon>Bacteria</taxon>
        <taxon>Pseudomonadati</taxon>
        <taxon>Pseudomonadota</taxon>
        <taxon>Gammaproteobacteria</taxon>
        <taxon>OMG group</taxon>
        <taxon>OM182 clade</taxon>
    </lineage>
</organism>
<keyword evidence="5" id="KW-0406">Ion transport</keyword>
<protein>
    <recommendedName>
        <fullName evidence="2">High-affinity zinc uptake system protein ZnuA</fullName>
    </recommendedName>
</protein>
<comment type="caution">
    <text evidence="6">The sequence shown here is derived from an EMBL/GenBank/DDBJ whole genome shotgun (WGS) entry which is preliminary data.</text>
</comment>
<dbReference type="Gene3D" id="3.40.50.1980">
    <property type="entry name" value="Nitrogenase molybdenum iron protein domain"/>
    <property type="match status" value="2"/>
</dbReference>
<keyword evidence="4" id="KW-0732">Signal</keyword>
<sequence length="291" mass="31882">VATSIYPLALIANDILAGHGNAVALIAAGDSPHHTTLSPSARLKAARADLLLWVGQDFEVTLGKLFREDPRTVTVSLLSDIRLYELDRGGLIEAHDDQAHAEPHSIDLHLWLSTTNAEIIAQAISRAASNLDPSNAPHYRASLARFTEQQAQNREAFEAEFAALKRTKSDSQDSGLQDTPPYAVYHDAYRYFESEFGLSHRVALLVDPERAPSIRELSEVRASLASAQPQCLLTEPDSDAGLIATAMKGLAQETTLRRVEVDILGRKIDEGQDGYTRLMRAVVADFVECLE</sequence>
<proteinExistence type="inferred from homology"/>
<dbReference type="SUPFAM" id="SSF53807">
    <property type="entry name" value="Helical backbone' metal receptor"/>
    <property type="match status" value="1"/>
</dbReference>
<dbReference type="InterPro" id="IPR050492">
    <property type="entry name" value="Bact_metal-bind_prot9"/>
</dbReference>
<dbReference type="Proteomes" id="UP000051242">
    <property type="component" value="Unassembled WGS sequence"/>
</dbReference>
<evidence type="ECO:0000256" key="1">
    <source>
        <dbReference type="ARBA" id="ARBA00011028"/>
    </source>
</evidence>
<dbReference type="PANTHER" id="PTHR42953:SF3">
    <property type="entry name" value="HIGH-AFFINITY ZINC UPTAKE SYSTEM PROTEIN ZNUA"/>
    <property type="match status" value="1"/>
</dbReference>
<evidence type="ECO:0000313" key="7">
    <source>
        <dbReference type="Proteomes" id="UP000051242"/>
    </source>
</evidence>
<feature type="non-terminal residue" evidence="6">
    <location>
        <position position="1"/>
    </location>
</feature>
<dbReference type="GO" id="GO:0006829">
    <property type="term" value="P:zinc ion transport"/>
    <property type="evidence" value="ECO:0007669"/>
    <property type="project" value="UniProtKB-KW"/>
</dbReference>
<gene>
    <name evidence="6" type="ORF">ABR85_08440</name>
</gene>
<evidence type="ECO:0000313" key="6">
    <source>
        <dbReference type="EMBL" id="KRO78750.1"/>
    </source>
</evidence>
<evidence type="ECO:0000256" key="2">
    <source>
        <dbReference type="ARBA" id="ARBA00015915"/>
    </source>
</evidence>
<keyword evidence="5" id="KW-0862">Zinc</keyword>
<dbReference type="GO" id="GO:0046872">
    <property type="term" value="F:metal ion binding"/>
    <property type="evidence" value="ECO:0007669"/>
    <property type="project" value="InterPro"/>
</dbReference>
<dbReference type="PANTHER" id="PTHR42953">
    <property type="entry name" value="HIGH-AFFINITY ZINC UPTAKE SYSTEM PROTEIN ZNUA-RELATED"/>
    <property type="match status" value="1"/>
</dbReference>
<name>A0A0R2SVF9_9GAMM</name>
<keyword evidence="5" id="KW-0864">Zinc transport</keyword>
<evidence type="ECO:0000256" key="3">
    <source>
        <dbReference type="ARBA" id="ARBA00022448"/>
    </source>
</evidence>
<dbReference type="AlphaFoldDB" id="A0A0R2SVF9"/>
<dbReference type="InterPro" id="IPR006127">
    <property type="entry name" value="ZnuA-like"/>
</dbReference>
<keyword evidence="3" id="KW-0813">Transport</keyword>